<name>A0A1G8Y3M0_9BACT</name>
<dbReference type="InterPro" id="IPR002818">
    <property type="entry name" value="DJ-1/PfpI"/>
</dbReference>
<dbReference type="Gene3D" id="3.40.50.880">
    <property type="match status" value="1"/>
</dbReference>
<sequence>MLPRTCALYLLDEYADWEPAHALNGLRNHGNFRIVSFSRNGASVISMGGLEVKPDLALAELDLSAVDLLLFPGSQLWEQGEGQDLIPFVQEAAARRIPIAAICGATILMGNAGLLNDTPHTSNGGPAYLKQHCLDYQGEAFYRVAPAVGTAHLITANGAGMVEFADEIYRLTGILDDATRAAVKELYKSGGMVNRFQEPETR</sequence>
<evidence type="ECO:0000313" key="3">
    <source>
        <dbReference type="Proteomes" id="UP000198510"/>
    </source>
</evidence>
<dbReference type="STRING" id="1075417.SAMN05421823_101551"/>
<keyword evidence="3" id="KW-1185">Reference proteome</keyword>
<gene>
    <name evidence="2" type="ORF">SAMN05421823_101551</name>
</gene>
<dbReference type="InterPro" id="IPR029062">
    <property type="entry name" value="Class_I_gatase-like"/>
</dbReference>
<reference evidence="2 3" key="1">
    <citation type="submission" date="2016-10" db="EMBL/GenBank/DDBJ databases">
        <authorList>
            <person name="de Groot N.N."/>
        </authorList>
    </citation>
    <scope>NUCLEOTIDE SEQUENCE [LARGE SCALE GENOMIC DNA]</scope>
    <source>
        <strain evidence="2 3">DSM 25186</strain>
    </source>
</reference>
<dbReference type="OrthoDB" id="9792284at2"/>
<dbReference type="AlphaFoldDB" id="A0A1G8Y3M0"/>
<dbReference type="Pfam" id="PF01965">
    <property type="entry name" value="DJ-1_PfpI"/>
    <property type="match status" value="1"/>
</dbReference>
<dbReference type="PANTHER" id="PTHR48094">
    <property type="entry name" value="PROTEIN/NUCLEIC ACID DEGLYCASE DJ-1-RELATED"/>
    <property type="match status" value="1"/>
</dbReference>
<keyword evidence="2" id="KW-0645">Protease</keyword>
<dbReference type="InterPro" id="IPR050325">
    <property type="entry name" value="Prot/Nucl_acid_deglycase"/>
</dbReference>
<dbReference type="GO" id="GO:0005737">
    <property type="term" value="C:cytoplasm"/>
    <property type="evidence" value="ECO:0007669"/>
    <property type="project" value="TreeGrafter"/>
</dbReference>
<keyword evidence="2" id="KW-0378">Hydrolase</keyword>
<dbReference type="SUPFAM" id="SSF52317">
    <property type="entry name" value="Class I glutamine amidotransferase-like"/>
    <property type="match status" value="1"/>
</dbReference>
<dbReference type="GO" id="GO:0008233">
    <property type="term" value="F:peptidase activity"/>
    <property type="evidence" value="ECO:0007669"/>
    <property type="project" value="UniProtKB-KW"/>
</dbReference>
<protein>
    <submittedName>
        <fullName evidence="2">Putative intracellular protease/amidase</fullName>
    </submittedName>
</protein>
<dbReference type="Proteomes" id="UP000198510">
    <property type="component" value="Unassembled WGS sequence"/>
</dbReference>
<dbReference type="GO" id="GO:0006508">
    <property type="term" value="P:proteolysis"/>
    <property type="evidence" value="ECO:0007669"/>
    <property type="project" value="UniProtKB-KW"/>
</dbReference>
<evidence type="ECO:0000313" key="2">
    <source>
        <dbReference type="EMBL" id="SDJ97034.1"/>
    </source>
</evidence>
<dbReference type="EMBL" id="FNFO01000001">
    <property type="protein sequence ID" value="SDJ97034.1"/>
    <property type="molecule type" value="Genomic_DNA"/>
</dbReference>
<accession>A0A1G8Y3M0</accession>
<dbReference type="PANTHER" id="PTHR48094:SF19">
    <property type="entry name" value="DJ-1_PFPI DOMAIN-CONTAINING PROTEIN"/>
    <property type="match status" value="1"/>
</dbReference>
<dbReference type="RefSeq" id="WP_089678665.1">
    <property type="nucleotide sequence ID" value="NZ_FNFO01000001.1"/>
</dbReference>
<proteinExistence type="predicted"/>
<feature type="domain" description="DJ-1/PfpI" evidence="1">
    <location>
        <begin position="7"/>
        <end position="169"/>
    </location>
</feature>
<organism evidence="2 3">
    <name type="scientific">Catalinimonas alkaloidigena</name>
    <dbReference type="NCBI Taxonomy" id="1075417"/>
    <lineage>
        <taxon>Bacteria</taxon>
        <taxon>Pseudomonadati</taxon>
        <taxon>Bacteroidota</taxon>
        <taxon>Cytophagia</taxon>
        <taxon>Cytophagales</taxon>
        <taxon>Catalimonadaceae</taxon>
        <taxon>Catalinimonas</taxon>
    </lineage>
</organism>
<evidence type="ECO:0000259" key="1">
    <source>
        <dbReference type="Pfam" id="PF01965"/>
    </source>
</evidence>